<feature type="domain" description="Plastid lipid-associated protein/fibrillin conserved" evidence="4">
    <location>
        <begin position="48"/>
        <end position="208"/>
    </location>
</feature>
<dbReference type="AlphaFoldDB" id="A0A2J7ZND7"/>
<dbReference type="Pfam" id="PF04755">
    <property type="entry name" value="PAP_fibrillin"/>
    <property type="match status" value="1"/>
</dbReference>
<proteinExistence type="predicted"/>
<dbReference type="InterPro" id="IPR006843">
    <property type="entry name" value="PAP/fibrillin_dom"/>
</dbReference>
<accession>A0A2J7ZND7</accession>
<evidence type="ECO:0000256" key="3">
    <source>
        <dbReference type="SAM" id="MobiDB-lite"/>
    </source>
</evidence>
<sequence length="222" mass="24296">MALSSIRSPRLTTKRAGPSAAPRLVVARASNPFAFLNFGNKTEQRVAAKEELLARLDGLDRGAAATAEDKADVERLASALEKLNPTPQPLKAPQLLSGSWRLLYTTSDSILATNRPALLRPRGSIYQIIDVERLKARNNETWPFFNAVTADLTPVSANKVAVQFRTFKLFGGLISITAPDSARGELAFTYLDETLRVSRGDKGNLFLLDMDEGRRGARLEGQ</sequence>
<evidence type="ECO:0000256" key="1">
    <source>
        <dbReference type="ARBA" id="ARBA00004474"/>
    </source>
</evidence>
<evidence type="ECO:0000259" key="4">
    <source>
        <dbReference type="Pfam" id="PF04755"/>
    </source>
</evidence>
<evidence type="ECO:0000256" key="2">
    <source>
        <dbReference type="ARBA" id="ARBA00022640"/>
    </source>
</evidence>
<reference evidence="5 6" key="1">
    <citation type="journal article" date="2017" name="Mol. Biol. Evol.">
        <title>The 4-celled Tetrabaena socialis nuclear genome reveals the essential components for genetic control of cell number at the origin of multicellularity in the volvocine lineage.</title>
        <authorList>
            <person name="Featherston J."/>
            <person name="Arakaki Y."/>
            <person name="Hanschen E.R."/>
            <person name="Ferris P.J."/>
            <person name="Michod R.E."/>
            <person name="Olson B.J.S.C."/>
            <person name="Nozaki H."/>
            <person name="Durand P.M."/>
        </authorList>
    </citation>
    <scope>NUCLEOTIDE SEQUENCE [LARGE SCALE GENOMIC DNA]</scope>
    <source>
        <strain evidence="5 6">NIES-571</strain>
    </source>
</reference>
<protein>
    <submittedName>
        <fullName evidence="5">Putative plastid-lipid-associated protein 4, chloroplastic</fullName>
    </submittedName>
</protein>
<dbReference type="PANTHER" id="PTHR31906">
    <property type="entry name" value="PLASTID-LIPID-ASSOCIATED PROTEIN 4, CHLOROPLASTIC-RELATED"/>
    <property type="match status" value="1"/>
</dbReference>
<keyword evidence="2" id="KW-0934">Plastid</keyword>
<evidence type="ECO:0000313" key="5">
    <source>
        <dbReference type="EMBL" id="PNH01789.1"/>
    </source>
</evidence>
<evidence type="ECO:0000313" key="6">
    <source>
        <dbReference type="Proteomes" id="UP000236333"/>
    </source>
</evidence>
<gene>
    <name evidence="5" type="ORF">TSOC_012294</name>
</gene>
<dbReference type="InterPro" id="IPR039633">
    <property type="entry name" value="PAP"/>
</dbReference>
<comment type="subcellular location">
    <subcellularLocation>
        <location evidence="1">Plastid</location>
    </subcellularLocation>
</comment>
<organism evidence="5 6">
    <name type="scientific">Tetrabaena socialis</name>
    <dbReference type="NCBI Taxonomy" id="47790"/>
    <lineage>
        <taxon>Eukaryota</taxon>
        <taxon>Viridiplantae</taxon>
        <taxon>Chlorophyta</taxon>
        <taxon>core chlorophytes</taxon>
        <taxon>Chlorophyceae</taxon>
        <taxon>CS clade</taxon>
        <taxon>Chlamydomonadales</taxon>
        <taxon>Tetrabaenaceae</taxon>
        <taxon>Tetrabaena</taxon>
    </lineage>
</organism>
<dbReference type="GO" id="GO:0009536">
    <property type="term" value="C:plastid"/>
    <property type="evidence" value="ECO:0007669"/>
    <property type="project" value="UniProtKB-SubCell"/>
</dbReference>
<keyword evidence="6" id="KW-1185">Reference proteome</keyword>
<dbReference type="EMBL" id="PGGS01000792">
    <property type="protein sequence ID" value="PNH01789.1"/>
    <property type="molecule type" value="Genomic_DNA"/>
</dbReference>
<feature type="compositionally biased region" description="Polar residues" evidence="3">
    <location>
        <begin position="1"/>
        <end position="11"/>
    </location>
</feature>
<dbReference type="OrthoDB" id="189024at2759"/>
<dbReference type="Proteomes" id="UP000236333">
    <property type="component" value="Unassembled WGS sequence"/>
</dbReference>
<name>A0A2J7ZND7_9CHLO</name>
<comment type="caution">
    <text evidence="5">The sequence shown here is derived from an EMBL/GenBank/DDBJ whole genome shotgun (WGS) entry which is preliminary data.</text>
</comment>
<feature type="region of interest" description="Disordered" evidence="3">
    <location>
        <begin position="1"/>
        <end position="20"/>
    </location>
</feature>